<keyword evidence="3" id="KW-1185">Reference proteome</keyword>
<name>A0ABT5U1K4_9MICO</name>
<feature type="transmembrane region" description="Helical" evidence="1">
    <location>
        <begin position="21"/>
        <end position="40"/>
    </location>
</feature>
<sequence>MSSHERPAGQPRPYRERLVPSAPVYLVVAVLGVSAALLVLPFSTPGAVAAGVAVTAALVVALVAGSPVVKVEVPGGDPAAAELHAGRARIPVSLLGRTEVLDADGVRRVMGTDADARAWVCHRPWVRTALRTEVVDPRDPTPYWLVSTRRPDQLHAALGGASSGGQAAHSEQIS</sequence>
<organism evidence="2 3">
    <name type="scientific">Georgenia halotolerans</name>
    <dbReference type="NCBI Taxonomy" id="3028317"/>
    <lineage>
        <taxon>Bacteria</taxon>
        <taxon>Bacillati</taxon>
        <taxon>Actinomycetota</taxon>
        <taxon>Actinomycetes</taxon>
        <taxon>Micrococcales</taxon>
        <taxon>Bogoriellaceae</taxon>
        <taxon>Georgenia</taxon>
    </lineage>
</organism>
<feature type="transmembrane region" description="Helical" evidence="1">
    <location>
        <begin position="46"/>
        <end position="64"/>
    </location>
</feature>
<proteinExistence type="predicted"/>
<protein>
    <submittedName>
        <fullName evidence="2">DUF3093 domain-containing protein</fullName>
    </submittedName>
</protein>
<reference evidence="2" key="1">
    <citation type="submission" date="2023-02" db="EMBL/GenBank/DDBJ databases">
        <title>Georgenia sp.10Sc9-8, isolated from a soil sample collected from the Taklamakan desert.</title>
        <authorList>
            <person name="Liu S."/>
        </authorList>
    </citation>
    <scope>NUCLEOTIDE SEQUENCE</scope>
    <source>
        <strain evidence="2">10Sc9-8</strain>
    </source>
</reference>
<comment type="caution">
    <text evidence="2">The sequence shown here is derived from an EMBL/GenBank/DDBJ whole genome shotgun (WGS) entry which is preliminary data.</text>
</comment>
<dbReference type="InterPro" id="IPR021443">
    <property type="entry name" value="DUF3093"/>
</dbReference>
<dbReference type="EMBL" id="JARACI010001156">
    <property type="protein sequence ID" value="MDD9207793.1"/>
    <property type="molecule type" value="Genomic_DNA"/>
</dbReference>
<keyword evidence="1" id="KW-0472">Membrane</keyword>
<gene>
    <name evidence="2" type="ORF">PU560_15155</name>
</gene>
<keyword evidence="1" id="KW-1133">Transmembrane helix</keyword>
<evidence type="ECO:0000313" key="2">
    <source>
        <dbReference type="EMBL" id="MDD9207793.1"/>
    </source>
</evidence>
<keyword evidence="1" id="KW-0812">Transmembrane</keyword>
<evidence type="ECO:0000313" key="3">
    <source>
        <dbReference type="Proteomes" id="UP001165561"/>
    </source>
</evidence>
<dbReference type="Proteomes" id="UP001165561">
    <property type="component" value="Unassembled WGS sequence"/>
</dbReference>
<evidence type="ECO:0000256" key="1">
    <source>
        <dbReference type="SAM" id="Phobius"/>
    </source>
</evidence>
<accession>A0ABT5U1K4</accession>
<dbReference type="Pfam" id="PF11292">
    <property type="entry name" value="DUF3093"/>
    <property type="match status" value="1"/>
</dbReference>